<evidence type="ECO:0000256" key="1">
    <source>
        <dbReference type="SAM" id="MobiDB-lite"/>
    </source>
</evidence>
<protein>
    <submittedName>
        <fullName evidence="4">Stalk domain-containing protein</fullName>
    </submittedName>
</protein>
<keyword evidence="2" id="KW-0732">Signal</keyword>
<reference evidence="4" key="1">
    <citation type="submission" date="2022-12" db="EMBL/GenBank/DDBJ databases">
        <title>Draft genome sequence of the thermophilic strain Brevibacillus thermoruber HT42, isolated from Los Humeros, Puebla, Mexico, with biotechnological potential.</title>
        <authorList>
            <person name="Lara Sanchez J."/>
            <person name="Solis Palacios R."/>
            <person name="Bustos Baena A.S."/>
            <person name="Ruz Baez A.E."/>
            <person name="Espinosa Luna G."/>
            <person name="Oliart Ros R.M."/>
        </authorList>
    </citation>
    <scope>NUCLEOTIDE SEQUENCE</scope>
    <source>
        <strain evidence="4">HT42</strain>
    </source>
</reference>
<feature type="chain" id="PRO_5040773008" evidence="2">
    <location>
        <begin position="24"/>
        <end position="707"/>
    </location>
</feature>
<keyword evidence="5" id="KW-1185">Reference proteome</keyword>
<dbReference type="InterPro" id="IPR036582">
    <property type="entry name" value="Mao_N_sf"/>
</dbReference>
<dbReference type="Gene3D" id="3.30.457.10">
    <property type="entry name" value="Copper amine oxidase-like, N-terminal domain"/>
    <property type="match status" value="1"/>
</dbReference>
<feature type="compositionally biased region" description="Low complexity" evidence="1">
    <location>
        <begin position="427"/>
        <end position="437"/>
    </location>
</feature>
<feature type="region of interest" description="Disordered" evidence="1">
    <location>
        <begin position="415"/>
        <end position="437"/>
    </location>
</feature>
<gene>
    <name evidence="4" type="ORF">O3V59_01185</name>
</gene>
<dbReference type="Pfam" id="PF07833">
    <property type="entry name" value="Cu_amine_oxidN1"/>
    <property type="match status" value="1"/>
</dbReference>
<evidence type="ECO:0000259" key="3">
    <source>
        <dbReference type="Pfam" id="PF07833"/>
    </source>
</evidence>
<sequence length="707" mass="76077">MEKSKKTLPIVLATALVSTPLVAAPQSAYAIDELSVDADDNTAGEESDYTIKFTLEDDLSAGDRIYIEFDSDFDLDDVSKSDIDTDFDNSSITVSGNRITIKVDEDLEDGDDVQIDIPGVVNPEDEGTYDVTVWTTNEDEVSEEVDIEEDGDSSSDDYDVEIDDDTEEEETAYELGPIDLKDKLEEGKWITVTFPDEDMLPSEIDTDDVDINEYEPDDVTVDGKDVEIKIPSKVDGEKELTIKFYKSAGITNPSADDDYTINVEWKSEDYESETFEIKESSSSSASSDFGVTLSDSGVGARSSYTFEADFGSRKLKSDSDVIVEFPSADMVPGYLNPSDFSINGKTPRKVASSGNKIYLTTPYSFTSSSNVKVNISYDAWLTNPKTAGNYQLKMTVDGKTITSKPFTISGLTVTPAPASTPTPNPAPAAGTPAQVNNSTSTITLTNTAVGKATGVNIAIKGVSMPLYKQRDFIEIVFPAGYRVPAYIAPANVTVNGVAANFVAVRGQNVLVYPAQDIPAGGAANVVIGAGANIINPSVKNAYSISVFTSEEKGLLFARAVGVGMPAPAQKPATPQPQPQPAVTVPANAALFKLNTPSFTLHGKSYPLQAAPYLANGSTTMVPAQFFKEALALTTYWNNYTVTIVRGTNQIKLTVGAKTARVNGKEVTLPAPVTLKNNMPMIPIRFVTDSLGYKVGWDAKTSSVYVYR</sequence>
<dbReference type="AlphaFoldDB" id="A0A9X3TM83"/>
<evidence type="ECO:0000313" key="5">
    <source>
        <dbReference type="Proteomes" id="UP001151071"/>
    </source>
</evidence>
<feature type="region of interest" description="Disordered" evidence="1">
    <location>
        <begin position="139"/>
        <end position="159"/>
    </location>
</feature>
<proteinExistence type="predicted"/>
<dbReference type="EMBL" id="JAPYYP010000001">
    <property type="protein sequence ID" value="MDA5106965.1"/>
    <property type="molecule type" value="Genomic_DNA"/>
</dbReference>
<accession>A0A9X3TM83</accession>
<evidence type="ECO:0000256" key="2">
    <source>
        <dbReference type="SAM" id="SignalP"/>
    </source>
</evidence>
<name>A0A9X3TM83_9BACL</name>
<dbReference type="RefSeq" id="WP_271139287.1">
    <property type="nucleotide sequence ID" value="NZ_JAPYYP010000001.1"/>
</dbReference>
<feature type="domain" description="Copper amine oxidase-like N-terminal" evidence="3">
    <location>
        <begin position="600"/>
        <end position="705"/>
    </location>
</feature>
<feature type="signal peptide" evidence="2">
    <location>
        <begin position="1"/>
        <end position="23"/>
    </location>
</feature>
<organism evidence="4 5">
    <name type="scientific">Brevibacillus thermoruber</name>
    <dbReference type="NCBI Taxonomy" id="33942"/>
    <lineage>
        <taxon>Bacteria</taxon>
        <taxon>Bacillati</taxon>
        <taxon>Bacillota</taxon>
        <taxon>Bacilli</taxon>
        <taxon>Bacillales</taxon>
        <taxon>Paenibacillaceae</taxon>
        <taxon>Brevibacillus</taxon>
    </lineage>
</organism>
<dbReference type="InterPro" id="IPR012854">
    <property type="entry name" value="Cu_amine_oxidase-like_N"/>
</dbReference>
<dbReference type="Proteomes" id="UP001151071">
    <property type="component" value="Unassembled WGS sequence"/>
</dbReference>
<evidence type="ECO:0000313" key="4">
    <source>
        <dbReference type="EMBL" id="MDA5106965.1"/>
    </source>
</evidence>
<dbReference type="SUPFAM" id="SSF55383">
    <property type="entry name" value="Copper amine oxidase, domain N"/>
    <property type="match status" value="1"/>
</dbReference>
<comment type="caution">
    <text evidence="4">The sequence shown here is derived from an EMBL/GenBank/DDBJ whole genome shotgun (WGS) entry which is preliminary data.</text>
</comment>